<dbReference type="InterPro" id="IPR014464">
    <property type="entry name" value="CvfB_fam"/>
</dbReference>
<dbReference type="Pfam" id="PF13509">
    <property type="entry name" value="S1_2"/>
    <property type="match status" value="1"/>
</dbReference>
<name>A0A1E8FIU1_9ALTE</name>
<evidence type="ECO:0000259" key="2">
    <source>
        <dbReference type="Pfam" id="PF13509"/>
    </source>
</evidence>
<dbReference type="PIRSF" id="PIRSF012524">
    <property type="entry name" value="YitL_S1"/>
    <property type="match status" value="1"/>
</dbReference>
<evidence type="ECO:0000313" key="4">
    <source>
        <dbReference type="EMBL" id="OFI35857.1"/>
    </source>
</evidence>
<evidence type="ECO:0000313" key="5">
    <source>
        <dbReference type="Proteomes" id="UP000176037"/>
    </source>
</evidence>
<protein>
    <recommendedName>
        <fullName evidence="6">GntR family transcriptional regulator</fullName>
    </recommendedName>
</protein>
<dbReference type="InterPro" id="IPR039566">
    <property type="entry name" value="CvfB_S1_st"/>
</dbReference>
<sequence>MLKIGQINPLRVVGEFPFGYQLSHPDDERSIVLSEAVEQPLKVDSEVQAMVYTDENGQLAASLATPKITAGEVKVLKAVGVTDFAAFFDWGLPRDLLVPRQNQAMPVNQGMLYPVYLYYDEATSRLLGTTKLHPFLSENGIYFKAGQEVDLIVCGESELGYKVVINQTHLGLVFASDAFKKLRIGDETTGFIKQVREDGKIDVALQQVNATGRDALQQAILDDLEAHGGFSTLTDKSPPEEIYARFNVSKAAYKRALGALYKQQKIQLDKQKVKLVE</sequence>
<keyword evidence="5" id="KW-1185">Reference proteome</keyword>
<proteinExistence type="inferred from homology"/>
<accession>A0A1E8FIU1</accession>
<feature type="domain" description="Conserved virulence factor B first S1" evidence="2">
    <location>
        <begin position="4"/>
        <end position="63"/>
    </location>
</feature>
<dbReference type="AlphaFoldDB" id="A0A1E8FIU1"/>
<evidence type="ECO:0000256" key="1">
    <source>
        <dbReference type="PIRNR" id="PIRNR012524"/>
    </source>
</evidence>
<organism evidence="4 5">
    <name type="scientific">Alteromonas lipolytica</name>
    <dbReference type="NCBI Taxonomy" id="1856405"/>
    <lineage>
        <taxon>Bacteria</taxon>
        <taxon>Pseudomonadati</taxon>
        <taxon>Pseudomonadota</taxon>
        <taxon>Gammaproteobacteria</taxon>
        <taxon>Alteromonadales</taxon>
        <taxon>Alteromonadaceae</taxon>
        <taxon>Alteromonas/Salinimonas group</taxon>
        <taxon>Alteromonas</taxon>
    </lineage>
</organism>
<dbReference type="Gene3D" id="1.10.10.10">
    <property type="entry name" value="Winged helix-like DNA-binding domain superfamily/Winged helix DNA-binding domain"/>
    <property type="match status" value="1"/>
</dbReference>
<dbReference type="Pfam" id="PF17783">
    <property type="entry name" value="WHD_CvfB"/>
    <property type="match status" value="1"/>
</dbReference>
<dbReference type="InterPro" id="IPR036388">
    <property type="entry name" value="WH-like_DNA-bd_sf"/>
</dbReference>
<evidence type="ECO:0000259" key="3">
    <source>
        <dbReference type="Pfam" id="PF17783"/>
    </source>
</evidence>
<evidence type="ECO:0008006" key="6">
    <source>
        <dbReference type="Google" id="ProtNLM"/>
    </source>
</evidence>
<dbReference type="InterPro" id="IPR040764">
    <property type="entry name" value="CvfB_WH"/>
</dbReference>
<comment type="caution">
    <text evidence="4">The sequence shown here is derived from an EMBL/GenBank/DDBJ whole genome shotgun (WGS) entry which is preliminary data.</text>
</comment>
<dbReference type="RefSeq" id="WP_070175097.1">
    <property type="nucleotide sequence ID" value="NZ_BMJR01000008.1"/>
</dbReference>
<reference evidence="4 5" key="1">
    <citation type="submission" date="2016-09" db="EMBL/GenBank/DDBJ databases">
        <title>Alteromonas lipolytica, a new species isolated from sea water.</title>
        <authorList>
            <person name="Wu Y.-H."/>
            <person name="Cheng H."/>
            <person name="Xu X.-W."/>
        </authorList>
    </citation>
    <scope>NUCLEOTIDE SEQUENCE [LARGE SCALE GENOMIC DNA]</scope>
    <source>
        <strain evidence="4 5">JW12</strain>
    </source>
</reference>
<feature type="domain" description="Conserved virulence factor B-like winged helix" evidence="3">
    <location>
        <begin position="218"/>
        <end position="275"/>
    </location>
</feature>
<dbReference type="EMBL" id="MJIC01000006">
    <property type="protein sequence ID" value="OFI35857.1"/>
    <property type="molecule type" value="Genomic_DNA"/>
</dbReference>
<dbReference type="Proteomes" id="UP000176037">
    <property type="component" value="Unassembled WGS sequence"/>
</dbReference>
<dbReference type="OrthoDB" id="9801597at2"/>
<dbReference type="PANTHER" id="PTHR37296:SF1">
    <property type="entry name" value="CONSERVED VIRULENCE FACTOR B"/>
    <property type="match status" value="1"/>
</dbReference>
<comment type="similarity">
    <text evidence="1">Belongs to the CvfB family.</text>
</comment>
<dbReference type="STRING" id="1856405.BFC17_11310"/>
<dbReference type="PANTHER" id="PTHR37296">
    <property type="entry name" value="CONSERVED VIRULENCE FACTOR B"/>
    <property type="match status" value="1"/>
</dbReference>
<gene>
    <name evidence="4" type="ORF">BFC17_11310</name>
</gene>